<dbReference type="AlphaFoldDB" id="A0A7J0CZW9"/>
<dbReference type="Pfam" id="PF21790">
    <property type="entry name" value="OGG"/>
    <property type="match status" value="1"/>
</dbReference>
<sequence length="306" mass="32117">MGWREGAGELDARMLERPLFSDAVGKLGAWLAEDGAPYADGTGAHAVRYIPGSWAGIRPWPSGLAEQVGRKPTLLSRAQVLAVARPGVATASWTETLVASYVWGQGDNGYGAYRLGEILGPGQVEAVLAQTIALLATDGAVAGYRRLSGAIAGLGPAFFTKFLYFAGGAVVDAPGPRPLILDQRIARVLRAYTTRLGEGIGLEEPAKLAAWLWSDGGWTPHRYDVYLRWAHGATDQLAGSTHWPLAPDLLELALFSGAWNPYKSSLGPSVSDTPSPSRSAALSGLCPGASGIPPWTRTGPCGTAPS</sequence>
<dbReference type="InterPro" id="IPR048868">
    <property type="entry name" value="OGG-like_put"/>
</dbReference>
<proteinExistence type="predicted"/>
<evidence type="ECO:0000313" key="2">
    <source>
        <dbReference type="Proteomes" id="UP000498740"/>
    </source>
</evidence>
<dbReference type="Proteomes" id="UP000498740">
    <property type="component" value="Unassembled WGS sequence"/>
</dbReference>
<accession>A0A7J0CZW9</accession>
<gene>
    <name evidence="1" type="ORF">Smic_65580</name>
</gene>
<reference evidence="1 2" key="1">
    <citation type="submission" date="2020-05" db="EMBL/GenBank/DDBJ databases">
        <title>Whole genome shotgun sequence of Streptomyces microflavus NBRC 13062.</title>
        <authorList>
            <person name="Komaki H."/>
            <person name="Tamura T."/>
        </authorList>
    </citation>
    <scope>NUCLEOTIDE SEQUENCE [LARGE SCALE GENOMIC DNA]</scope>
    <source>
        <strain evidence="1 2">NBRC 13062</strain>
    </source>
</reference>
<protein>
    <submittedName>
        <fullName evidence="1">Uncharacterized protein</fullName>
    </submittedName>
</protein>
<evidence type="ECO:0000313" key="1">
    <source>
        <dbReference type="EMBL" id="GFN08002.1"/>
    </source>
</evidence>
<name>A0A7J0CZW9_STRMI</name>
<organism evidence="1 2">
    <name type="scientific">Streptomyces microflavus</name>
    <name type="common">Streptomyces lipmanii</name>
    <dbReference type="NCBI Taxonomy" id="1919"/>
    <lineage>
        <taxon>Bacteria</taxon>
        <taxon>Bacillati</taxon>
        <taxon>Actinomycetota</taxon>
        <taxon>Actinomycetes</taxon>
        <taxon>Kitasatosporales</taxon>
        <taxon>Streptomycetaceae</taxon>
        <taxon>Streptomyces</taxon>
    </lineage>
</organism>
<comment type="caution">
    <text evidence="1">The sequence shown here is derived from an EMBL/GenBank/DDBJ whole genome shotgun (WGS) entry which is preliminary data.</text>
</comment>
<dbReference type="EMBL" id="BLWD01000001">
    <property type="protein sequence ID" value="GFN08002.1"/>
    <property type="molecule type" value="Genomic_DNA"/>
</dbReference>